<dbReference type="RefSeq" id="WP_211040382.1">
    <property type="nucleotide sequence ID" value="NZ_JAELVF020000001.1"/>
</dbReference>
<gene>
    <name evidence="1" type="ORF">JGS22_003395</name>
</gene>
<dbReference type="Proteomes" id="UP000694501">
    <property type="component" value="Unassembled WGS sequence"/>
</dbReference>
<sequence length="197" mass="20662">MFALVAASVLAGCGIRGTAVPVKAEPAPTRVACALEGGNAVQPSPEGGTSVEHLIALVCSGRVVDVRRELAQEEARPPSGTRYALARGLLAELRKPPSDKEHEAGFTSDVPEDLELVAPRPGDDSSALRLSRHPNELPSFTLAQVICTFADTTLGDANRQVLLGGPDNEPNKPLKLYECGTALRTTVETAETAGVPF</sequence>
<proteinExistence type="predicted"/>
<reference evidence="1" key="1">
    <citation type="submission" date="2021-06" db="EMBL/GenBank/DDBJ databases">
        <title>Sequencing of actinobacteria type strains.</title>
        <authorList>
            <person name="Nguyen G.-S."/>
            <person name="Wentzel A."/>
        </authorList>
    </citation>
    <scope>NUCLEOTIDE SEQUENCE</scope>
    <source>
        <strain evidence="1">P38-E01</strain>
    </source>
</reference>
<dbReference type="AlphaFoldDB" id="A0A949N6R3"/>
<accession>A0A949N6R3</accession>
<evidence type="ECO:0000313" key="1">
    <source>
        <dbReference type="EMBL" id="MBU7596706.1"/>
    </source>
</evidence>
<evidence type="ECO:0000313" key="2">
    <source>
        <dbReference type="Proteomes" id="UP000694501"/>
    </source>
</evidence>
<organism evidence="1 2">
    <name type="scientific">Streptomyces tardus</name>
    <dbReference type="NCBI Taxonomy" id="2780544"/>
    <lineage>
        <taxon>Bacteria</taxon>
        <taxon>Bacillati</taxon>
        <taxon>Actinomycetota</taxon>
        <taxon>Actinomycetes</taxon>
        <taxon>Kitasatosporales</taxon>
        <taxon>Streptomycetaceae</taxon>
        <taxon>Streptomyces</taxon>
    </lineage>
</organism>
<protein>
    <submittedName>
        <fullName evidence="1">Uncharacterized protein</fullName>
    </submittedName>
</protein>
<dbReference type="EMBL" id="JAELVF020000001">
    <property type="protein sequence ID" value="MBU7596706.1"/>
    <property type="molecule type" value="Genomic_DNA"/>
</dbReference>
<name>A0A949N6R3_9ACTN</name>
<comment type="caution">
    <text evidence="1">The sequence shown here is derived from an EMBL/GenBank/DDBJ whole genome shotgun (WGS) entry which is preliminary data.</text>
</comment>
<keyword evidence="2" id="KW-1185">Reference proteome</keyword>